<dbReference type="AlphaFoldDB" id="A0A0W1A186"/>
<name>A0A0W1A186_9GAMM</name>
<evidence type="ECO:0000313" key="3">
    <source>
        <dbReference type="EMBL" id="KTD74985.1"/>
    </source>
</evidence>
<dbReference type="Pfam" id="PF10442">
    <property type="entry name" value="FIST_C"/>
    <property type="match status" value="1"/>
</dbReference>
<keyword evidence="4" id="KW-1185">Reference proteome</keyword>
<dbReference type="InterPro" id="IPR019494">
    <property type="entry name" value="FIST_C"/>
</dbReference>
<dbReference type="PANTHER" id="PTHR40252">
    <property type="entry name" value="BLR0328 PROTEIN"/>
    <property type="match status" value="1"/>
</dbReference>
<organism evidence="3 4">
    <name type="scientific">Legionella waltersii</name>
    <dbReference type="NCBI Taxonomy" id="66969"/>
    <lineage>
        <taxon>Bacteria</taxon>
        <taxon>Pseudomonadati</taxon>
        <taxon>Pseudomonadota</taxon>
        <taxon>Gammaproteobacteria</taxon>
        <taxon>Legionellales</taxon>
        <taxon>Legionellaceae</taxon>
        <taxon>Legionella</taxon>
    </lineage>
</organism>
<dbReference type="RefSeq" id="WP_058481627.1">
    <property type="nucleotide sequence ID" value="NZ_CAAAIQ010000022.1"/>
</dbReference>
<comment type="caution">
    <text evidence="3">The sequence shown here is derived from an EMBL/GenBank/DDBJ whole genome shotgun (WGS) entry which is preliminary data.</text>
</comment>
<dbReference type="PANTHER" id="PTHR40252:SF2">
    <property type="entry name" value="BLR0328 PROTEIN"/>
    <property type="match status" value="1"/>
</dbReference>
<gene>
    <name evidence="3" type="ORF">Lwal_3026</name>
</gene>
<dbReference type="Proteomes" id="UP000054729">
    <property type="component" value="Unassembled WGS sequence"/>
</dbReference>
<evidence type="ECO:0000313" key="4">
    <source>
        <dbReference type="Proteomes" id="UP000054729"/>
    </source>
</evidence>
<protein>
    <submittedName>
        <fullName evidence="3">FIST N domain protein</fullName>
    </submittedName>
</protein>
<feature type="domain" description="FIST C-domain" evidence="2">
    <location>
        <begin position="217"/>
        <end position="355"/>
    </location>
</feature>
<dbReference type="EMBL" id="LNZB01000060">
    <property type="protein sequence ID" value="KTD74985.1"/>
    <property type="molecule type" value="Genomic_DNA"/>
</dbReference>
<dbReference type="InterPro" id="IPR013702">
    <property type="entry name" value="FIST_domain_N"/>
</dbReference>
<proteinExistence type="predicted"/>
<evidence type="ECO:0000259" key="1">
    <source>
        <dbReference type="SMART" id="SM00897"/>
    </source>
</evidence>
<reference evidence="3 4" key="1">
    <citation type="submission" date="2015-11" db="EMBL/GenBank/DDBJ databases">
        <title>Genomic analysis of 38 Legionella species identifies large and diverse effector repertoires.</title>
        <authorList>
            <person name="Burstein D."/>
            <person name="Amaro F."/>
            <person name="Zusman T."/>
            <person name="Lifshitz Z."/>
            <person name="Cohen O."/>
            <person name="Gilbert J.A."/>
            <person name="Pupko T."/>
            <person name="Shuman H.A."/>
            <person name="Segal G."/>
        </authorList>
    </citation>
    <scope>NUCLEOTIDE SEQUENCE [LARGE SCALE GENOMIC DNA]</scope>
    <source>
        <strain evidence="3 4">ATCC 51914</strain>
    </source>
</reference>
<feature type="domain" description="FIST" evidence="1">
    <location>
        <begin position="25"/>
        <end position="216"/>
    </location>
</feature>
<dbReference type="SMART" id="SM01204">
    <property type="entry name" value="FIST_C"/>
    <property type="match status" value="1"/>
</dbReference>
<accession>A0A0W1A186</accession>
<dbReference type="Pfam" id="PF08495">
    <property type="entry name" value="FIST"/>
    <property type="match status" value="1"/>
</dbReference>
<dbReference type="OrthoDB" id="9770435at2"/>
<evidence type="ECO:0000259" key="2">
    <source>
        <dbReference type="SMART" id="SM01204"/>
    </source>
</evidence>
<dbReference type="PATRIC" id="fig|66969.6.peg.3300"/>
<sequence length="381" mass="42796">MKIEKNLYLHDLGWKYKHNTQLDSKQTLIVFFGSQMLKDAPIIAELKQAFPQSQIIGCSTAGEILNGEVYDESLTYVVMQFERTQFFIETLADYREKNLVQIGQHVADKLYNKDLVHVFMLSSGFNMNIDDFILGFKKNSGREIPISGGVAADGENFTSNWIYHNGFHDSGILCLGLYGDSIQVSSGCEGGWVKFGLERKITKSTKNILYEIDAEPALEVYKRYLGHLASKLPSSGLLFPLAIRKNTESLPVVRTILAINEDDKSIIFAGEIPQGWFASLMRCTNEGLIDGARKAFVQSNSNSIEPSVSIMISCIGRRMVLGARSFNELNSMHSSYLENKHIDIGFYSYGEICEKKGIDSKLHNQTMTISTLYELNDDQIT</sequence>
<dbReference type="STRING" id="66969.Lwal_3026"/>
<dbReference type="SMART" id="SM00897">
    <property type="entry name" value="FIST"/>
    <property type="match status" value="1"/>
</dbReference>